<reference evidence="22" key="1">
    <citation type="submission" date="2022-12" db="EMBL/GenBank/DDBJ databases">
        <title>Genome assemblies of Blomia tropicalis.</title>
        <authorList>
            <person name="Cui Y."/>
        </authorList>
    </citation>
    <scope>NUCLEOTIDE SEQUENCE</scope>
    <source>
        <tissue evidence="22">Adult mites</tissue>
    </source>
</reference>
<evidence type="ECO:0000256" key="3">
    <source>
        <dbReference type="ARBA" id="ARBA00011245"/>
    </source>
</evidence>
<evidence type="ECO:0000313" key="23">
    <source>
        <dbReference type="Proteomes" id="UP001142055"/>
    </source>
</evidence>
<evidence type="ECO:0000256" key="16">
    <source>
        <dbReference type="ARBA" id="ARBA00045250"/>
    </source>
</evidence>
<evidence type="ECO:0000256" key="20">
    <source>
        <dbReference type="SAM" id="MobiDB-lite"/>
    </source>
</evidence>
<dbReference type="PRINTS" id="PR00927">
    <property type="entry name" value="ADPTRNSLCASE"/>
</dbReference>
<dbReference type="GO" id="GO:1990544">
    <property type="term" value="P:mitochondrial ATP transmembrane transport"/>
    <property type="evidence" value="ECO:0007669"/>
    <property type="project" value="InterPro"/>
</dbReference>
<name>A0A9Q0MAG9_BLOTA</name>
<dbReference type="PROSITE" id="PS50808">
    <property type="entry name" value="ZF_BED"/>
    <property type="match status" value="1"/>
</dbReference>
<comment type="catalytic activity">
    <reaction evidence="15">
        <text>ADP(in) + ATP(out) = ADP(out) + ATP(in)</text>
        <dbReference type="Rhea" id="RHEA:34999"/>
        <dbReference type="ChEBI" id="CHEBI:30616"/>
        <dbReference type="ChEBI" id="CHEBI:456216"/>
    </reaction>
    <physiologicalReaction direction="left-to-right" evidence="15">
        <dbReference type="Rhea" id="RHEA:35000"/>
    </physiologicalReaction>
</comment>
<evidence type="ECO:0000256" key="18">
    <source>
        <dbReference type="PROSITE-ProRule" id="PRU00282"/>
    </source>
</evidence>
<feature type="domain" description="BED-type" evidence="21">
    <location>
        <begin position="395"/>
        <end position="451"/>
    </location>
</feature>
<evidence type="ECO:0000256" key="4">
    <source>
        <dbReference type="ARBA" id="ARBA00022448"/>
    </source>
</evidence>
<evidence type="ECO:0000256" key="13">
    <source>
        <dbReference type="ARBA" id="ARBA00023128"/>
    </source>
</evidence>
<sequence>MPFDASGFMKDFLAGGISAAVSKTAVAPIERVKLLLQVQHVSKQIAEAQRYKGIMDAFIRIPKEQGFSSFWRGNLANVIRYFPTQALNFAFKDKFKQIFLSNVDKKTQFWRYFAGNLASGGAAGASSLCFVYPLDFARTRLAADIGKSGGDRQFNGLIDCLKKVFKSDGLIGLYRGFHVSVQETSRVLKIEQMDTTDSDMENIVLVKNDRMDEGTEILTFNNENIQLEYYDVRDPNEIIVKSNSTNAEDELRVLRKEYALLSEKFTLVHSQAQHQSKLIELMVRLDMLKSVEDTDKKELEDLNRKIEICTNVINECLINYNELCNEKRRVLLATANETNDDKSVIQCIYCCMNYANKNATKCREHLLERCSKIPIAIRHRINNAIFDSPLKTWTQVKVSIWNHFSTVDSKEGSAERKHYKCNYCEKLYSSKNVTKFRLHLLTKCQLIPEEAKSSLNFEIARVGANQSSGSLHETIFISKEEMDRVEQIVVDGENIDEEGNIKGMLFEVVQEDQIDQKENLKTNDENDENDKDDEEEADTENDK</sequence>
<dbReference type="FunFam" id="1.50.40.10:FF:000201">
    <property type="entry name" value="Solute carrier family 25 member 4"/>
    <property type="match status" value="1"/>
</dbReference>
<keyword evidence="10" id="KW-0999">Mitochondrion inner membrane</keyword>
<dbReference type="InterPro" id="IPR002113">
    <property type="entry name" value="ADT_euk_type"/>
</dbReference>
<dbReference type="AlphaFoldDB" id="A0A9Q0MAG9"/>
<comment type="subunit">
    <text evidence="3">Monomer.</text>
</comment>
<feature type="repeat" description="Solcar" evidence="18">
    <location>
        <begin position="111"/>
        <end position="202"/>
    </location>
</feature>
<keyword evidence="8" id="KW-0677">Repeat</keyword>
<dbReference type="InterPro" id="IPR018108">
    <property type="entry name" value="MCP_transmembrane"/>
</dbReference>
<dbReference type="GO" id="GO:0003677">
    <property type="term" value="F:DNA binding"/>
    <property type="evidence" value="ECO:0007669"/>
    <property type="project" value="InterPro"/>
</dbReference>
<feature type="repeat" description="Solcar" evidence="18">
    <location>
        <begin position="6"/>
        <end position="98"/>
    </location>
</feature>
<comment type="similarity">
    <text evidence="2 19">Belongs to the mitochondrial carrier (TC 2.A.29) family.</text>
</comment>
<dbReference type="Pfam" id="PF00153">
    <property type="entry name" value="Mito_carr"/>
    <property type="match status" value="2"/>
</dbReference>
<evidence type="ECO:0000256" key="11">
    <source>
        <dbReference type="ARBA" id="ARBA00022833"/>
    </source>
</evidence>
<dbReference type="PROSITE" id="PS50920">
    <property type="entry name" value="SOLCAR"/>
    <property type="match status" value="2"/>
</dbReference>
<keyword evidence="13" id="KW-0496">Mitochondrion</keyword>
<keyword evidence="6 18" id="KW-0812">Transmembrane</keyword>
<dbReference type="GO" id="GO:0005471">
    <property type="term" value="F:ATP:ADP antiporter activity"/>
    <property type="evidence" value="ECO:0007669"/>
    <property type="project" value="InterPro"/>
</dbReference>
<keyword evidence="7" id="KW-0479">Metal-binding</keyword>
<keyword evidence="14 18" id="KW-0472">Membrane</keyword>
<comment type="caution">
    <text evidence="22">The sequence shown here is derived from an EMBL/GenBank/DDBJ whole genome shotgun (WGS) entry which is preliminary data.</text>
</comment>
<protein>
    <recommendedName>
        <fullName evidence="21">BED-type domain-containing protein</fullName>
    </recommendedName>
</protein>
<dbReference type="PRINTS" id="PR00926">
    <property type="entry name" value="MITOCARRIER"/>
</dbReference>
<keyword evidence="11" id="KW-0862">Zinc</keyword>
<proteinExistence type="inferred from homology"/>
<dbReference type="InterPro" id="IPR023395">
    <property type="entry name" value="MCP_dom_sf"/>
</dbReference>
<evidence type="ECO:0000256" key="12">
    <source>
        <dbReference type="ARBA" id="ARBA00022989"/>
    </source>
</evidence>
<dbReference type="PANTHER" id="PTHR45635:SF14">
    <property type="entry name" value="ADP_ATP TRANSLOCASE"/>
    <property type="match status" value="1"/>
</dbReference>
<gene>
    <name evidence="22" type="ORF">RDWZM_006804</name>
</gene>
<accession>A0A9Q0MAG9</accession>
<evidence type="ECO:0000256" key="14">
    <source>
        <dbReference type="ARBA" id="ARBA00023136"/>
    </source>
</evidence>
<dbReference type="Gene3D" id="1.50.40.10">
    <property type="entry name" value="Mitochondrial carrier domain"/>
    <property type="match status" value="1"/>
</dbReference>
<feature type="compositionally biased region" description="Acidic residues" evidence="20">
    <location>
        <begin position="525"/>
        <end position="543"/>
    </location>
</feature>
<evidence type="ECO:0000256" key="19">
    <source>
        <dbReference type="RuleBase" id="RU000488"/>
    </source>
</evidence>
<evidence type="ECO:0000259" key="21">
    <source>
        <dbReference type="PROSITE" id="PS50808"/>
    </source>
</evidence>
<evidence type="ECO:0000256" key="10">
    <source>
        <dbReference type="ARBA" id="ARBA00022792"/>
    </source>
</evidence>
<dbReference type="GO" id="GO:0008270">
    <property type="term" value="F:zinc ion binding"/>
    <property type="evidence" value="ECO:0007669"/>
    <property type="project" value="UniProtKB-KW"/>
</dbReference>
<feature type="compositionally biased region" description="Basic and acidic residues" evidence="20">
    <location>
        <begin position="514"/>
        <end position="524"/>
    </location>
</feature>
<dbReference type="GO" id="GO:0140021">
    <property type="term" value="P:mitochondrial ADP transmembrane transport"/>
    <property type="evidence" value="ECO:0007669"/>
    <property type="project" value="InterPro"/>
</dbReference>
<evidence type="ECO:0000256" key="7">
    <source>
        <dbReference type="ARBA" id="ARBA00022723"/>
    </source>
</evidence>
<evidence type="ECO:0000313" key="22">
    <source>
        <dbReference type="EMBL" id="KAJ6220992.1"/>
    </source>
</evidence>
<keyword evidence="12" id="KW-1133">Transmembrane helix</keyword>
<organism evidence="22 23">
    <name type="scientific">Blomia tropicalis</name>
    <name type="common">Mite</name>
    <dbReference type="NCBI Taxonomy" id="40697"/>
    <lineage>
        <taxon>Eukaryota</taxon>
        <taxon>Metazoa</taxon>
        <taxon>Ecdysozoa</taxon>
        <taxon>Arthropoda</taxon>
        <taxon>Chelicerata</taxon>
        <taxon>Arachnida</taxon>
        <taxon>Acari</taxon>
        <taxon>Acariformes</taxon>
        <taxon>Sarcoptiformes</taxon>
        <taxon>Astigmata</taxon>
        <taxon>Glycyphagoidea</taxon>
        <taxon>Echimyopodidae</taxon>
        <taxon>Blomia</taxon>
    </lineage>
</organism>
<keyword evidence="5" id="KW-0050">Antiport</keyword>
<keyword evidence="23" id="KW-1185">Reference proteome</keyword>
<dbReference type="InterPro" id="IPR002067">
    <property type="entry name" value="MCP"/>
</dbReference>
<evidence type="ECO:0000256" key="17">
    <source>
        <dbReference type="PROSITE-ProRule" id="PRU00027"/>
    </source>
</evidence>
<dbReference type="EMBL" id="JAPWDV010000002">
    <property type="protein sequence ID" value="KAJ6220992.1"/>
    <property type="molecule type" value="Genomic_DNA"/>
</dbReference>
<evidence type="ECO:0000256" key="1">
    <source>
        <dbReference type="ARBA" id="ARBA00004448"/>
    </source>
</evidence>
<dbReference type="SUPFAM" id="SSF103506">
    <property type="entry name" value="Mitochondrial carrier"/>
    <property type="match status" value="1"/>
</dbReference>
<dbReference type="GO" id="GO:1901029">
    <property type="term" value="P:negative regulation of mitochondrial outer membrane permeabilization involved in apoptotic signaling pathway"/>
    <property type="evidence" value="ECO:0007669"/>
    <property type="project" value="TreeGrafter"/>
</dbReference>
<evidence type="ECO:0000256" key="15">
    <source>
        <dbReference type="ARBA" id="ARBA00024143"/>
    </source>
</evidence>
<dbReference type="GO" id="GO:0005743">
    <property type="term" value="C:mitochondrial inner membrane"/>
    <property type="evidence" value="ECO:0007669"/>
    <property type="project" value="UniProtKB-SubCell"/>
</dbReference>
<keyword evidence="4 19" id="KW-0813">Transport</keyword>
<keyword evidence="9 17" id="KW-0863">Zinc-finger</keyword>
<dbReference type="Proteomes" id="UP001142055">
    <property type="component" value="Chromosome 2"/>
</dbReference>
<evidence type="ECO:0000256" key="2">
    <source>
        <dbReference type="ARBA" id="ARBA00006375"/>
    </source>
</evidence>
<evidence type="ECO:0000256" key="8">
    <source>
        <dbReference type="ARBA" id="ARBA00022737"/>
    </source>
</evidence>
<evidence type="ECO:0000256" key="6">
    <source>
        <dbReference type="ARBA" id="ARBA00022692"/>
    </source>
</evidence>
<feature type="region of interest" description="Disordered" evidence="20">
    <location>
        <begin position="512"/>
        <end position="543"/>
    </location>
</feature>
<dbReference type="PANTHER" id="PTHR45635">
    <property type="entry name" value="ADP,ATP CARRIER PROTEIN 1-RELATED-RELATED"/>
    <property type="match status" value="1"/>
</dbReference>
<comment type="subcellular location">
    <subcellularLocation>
        <location evidence="1">Mitochondrion inner membrane</location>
        <topology evidence="1">Multi-pass membrane protein</topology>
    </subcellularLocation>
</comment>
<comment type="function">
    <text evidence="16">ADP:ATP antiporter that mediates import of ADP into the mitochondrial matrix for ATP synthesis, and export of ATP out to fuel the cell. Cycles between the cytoplasmic-open state (c-state) and the matrix-open state (m-state): operates by the alternating access mechanism with a single substrate-binding site intermittently exposed to either the cytosolic (c-state) or matrix (m-state) side of the inner mitochondrial membrane.</text>
</comment>
<dbReference type="InterPro" id="IPR003656">
    <property type="entry name" value="Znf_BED"/>
</dbReference>
<evidence type="ECO:0000256" key="9">
    <source>
        <dbReference type="ARBA" id="ARBA00022771"/>
    </source>
</evidence>
<dbReference type="Pfam" id="PF02892">
    <property type="entry name" value="zf-BED"/>
    <property type="match status" value="1"/>
</dbReference>
<evidence type="ECO:0000256" key="5">
    <source>
        <dbReference type="ARBA" id="ARBA00022449"/>
    </source>
</evidence>